<accession>E6QKT8</accession>
<gene>
    <name evidence="1" type="ORF">CARN6_1260</name>
</gene>
<organism evidence="1">
    <name type="scientific">mine drainage metagenome</name>
    <dbReference type="NCBI Taxonomy" id="410659"/>
    <lineage>
        <taxon>unclassified sequences</taxon>
        <taxon>metagenomes</taxon>
        <taxon>ecological metagenomes</taxon>
    </lineage>
</organism>
<reference evidence="1" key="1">
    <citation type="submission" date="2009-10" db="EMBL/GenBank/DDBJ databases">
        <title>Diversity of trophic interactions inside an arsenic-rich microbial ecosystem.</title>
        <authorList>
            <person name="Bertin P.N."/>
            <person name="Heinrich-Salmeron A."/>
            <person name="Pelletier E."/>
            <person name="Goulhen-Chollet F."/>
            <person name="Arsene-Ploetze F."/>
            <person name="Gallien S."/>
            <person name="Calteau A."/>
            <person name="Vallenet D."/>
            <person name="Casiot C."/>
            <person name="Chane-Woon-Ming B."/>
            <person name="Giloteaux L."/>
            <person name="Barakat M."/>
            <person name="Bonnefoy V."/>
            <person name="Bruneel O."/>
            <person name="Chandler M."/>
            <person name="Cleiss J."/>
            <person name="Duran R."/>
            <person name="Elbaz-Poulichet F."/>
            <person name="Fonknechten N."/>
            <person name="Lauga B."/>
            <person name="Mornico D."/>
            <person name="Ortet P."/>
            <person name="Schaeffer C."/>
            <person name="Siguier P."/>
            <person name="Alexander Thil Smith A."/>
            <person name="Van Dorsselaer A."/>
            <person name="Weissenbach J."/>
            <person name="Medigue C."/>
            <person name="Le Paslier D."/>
        </authorList>
    </citation>
    <scope>NUCLEOTIDE SEQUENCE</scope>
</reference>
<evidence type="ECO:0000313" key="1">
    <source>
        <dbReference type="EMBL" id="CBI07858.1"/>
    </source>
</evidence>
<proteinExistence type="predicted"/>
<dbReference type="InterPro" id="IPR000600">
    <property type="entry name" value="ROK"/>
</dbReference>
<dbReference type="PANTHER" id="PTHR18964">
    <property type="entry name" value="ROK (REPRESSOR, ORF, KINASE) FAMILY"/>
    <property type="match status" value="1"/>
</dbReference>
<dbReference type="AlphaFoldDB" id="E6QKT8"/>
<sequence>MTAAIGVVMTEHIVAGRLTGNLGQQTLVGERLRYPEDAAETEALIGVPTSELYELLAGLIEPLAKAADEPVAAIGIAVPGVVRSGVVEDAPNLAQIKGLRLAEALETVLRAHGVSAPVHVLNDADSVAAGLAARGGHLDRLIRVWTLGNGIGYGRWPIADGVWEGGHTVVTLDPRERYCGCGGVGHIEGIMGNRAMRLRFLDLEPEDIFANARAGDQRCREFVDLWHRALAAGCASAIHLGGPGKFYFTGLNVCFLDLKVLREHLETMVRMSPLQSYSLEVLPADDSTSVLGAGVAALRAQQNW</sequence>
<dbReference type="PANTHER" id="PTHR18964:SF149">
    <property type="entry name" value="BIFUNCTIONAL UDP-N-ACETYLGLUCOSAMINE 2-EPIMERASE_N-ACETYLMANNOSAMINE KINASE"/>
    <property type="match status" value="1"/>
</dbReference>
<dbReference type="SUPFAM" id="SSF53067">
    <property type="entry name" value="Actin-like ATPase domain"/>
    <property type="match status" value="1"/>
</dbReference>
<comment type="caution">
    <text evidence="1">The sequence shown here is derived from an EMBL/GenBank/DDBJ whole genome shotgun (WGS) entry which is preliminary data.</text>
</comment>
<dbReference type="InterPro" id="IPR043129">
    <property type="entry name" value="ATPase_NBD"/>
</dbReference>
<dbReference type="EMBL" id="CABQ01000153">
    <property type="protein sequence ID" value="CBI07858.1"/>
    <property type="molecule type" value="Genomic_DNA"/>
</dbReference>
<protein>
    <submittedName>
        <fullName evidence="1">ROK family protein</fullName>
    </submittedName>
</protein>
<dbReference type="Gene3D" id="3.30.420.40">
    <property type="match status" value="2"/>
</dbReference>
<name>E6QKT8_9ZZZZ</name>
<dbReference type="Pfam" id="PF00480">
    <property type="entry name" value="ROK"/>
    <property type="match status" value="1"/>
</dbReference>